<evidence type="ECO:0000313" key="1">
    <source>
        <dbReference type="EMBL" id="MBF0870128.1"/>
    </source>
</evidence>
<dbReference type="PANTHER" id="PTHR30441:SF8">
    <property type="entry name" value="DUF748 DOMAIN-CONTAINING PROTEIN"/>
    <property type="match status" value="1"/>
</dbReference>
<dbReference type="Proteomes" id="UP000661006">
    <property type="component" value="Unassembled WGS sequence"/>
</dbReference>
<dbReference type="EMBL" id="JABCQN010000002">
    <property type="protein sequence ID" value="MBF0870128.1"/>
    <property type="molecule type" value="Genomic_DNA"/>
</dbReference>
<reference evidence="1" key="1">
    <citation type="submission" date="2020-04" db="EMBL/GenBank/DDBJ databases">
        <authorList>
            <person name="Sombolestani A."/>
        </authorList>
    </citation>
    <scope>NUCLEOTIDE SEQUENCE</scope>
    <source>
        <strain evidence="1">R71697</strain>
    </source>
</reference>
<dbReference type="InterPro" id="IPR052894">
    <property type="entry name" value="AsmA-related"/>
</dbReference>
<dbReference type="PANTHER" id="PTHR30441">
    <property type="entry name" value="DUF748 DOMAIN-CONTAINING PROTEIN"/>
    <property type="match status" value="1"/>
</dbReference>
<name>A0A9Q2FJI3_GLUJA</name>
<reference evidence="1" key="2">
    <citation type="submission" date="2020-11" db="EMBL/GenBank/DDBJ databases">
        <title>Description of novel Gluconobacter species.</title>
        <authorList>
            <person name="Cleenwerck I."/>
            <person name="Cnockaert M."/>
            <person name="Borremans W."/>
            <person name="Wieme A.D."/>
            <person name="De Vuyst L."/>
            <person name="Vandamme P."/>
        </authorList>
    </citation>
    <scope>NUCLEOTIDE SEQUENCE</scope>
    <source>
        <strain evidence="1">R71697</strain>
    </source>
</reference>
<protein>
    <recommendedName>
        <fullName evidence="3">AsmA-like C-terminal domain-containing protein</fullName>
    </recommendedName>
</protein>
<sequence>MLRWFLGSLLALFVLLCTAITGGWFWIQHKDFAALASAKLSKSLHRNVHIGHLHIHPGKWITVDGEDLHIANIPGGSRPDIITAGTIHAKLRLMSLLHGPIETRDVIVDHFSGLFERTSERIPNWRFVPFEDLKRPRPVKASEEKPDLHDFPGLRNLTLKNSDVTYRSAKGASYQVTMTQVSFQSKDDASPVKMSFQGGYNGTGITLDASMQSFDTLRRVPDPYKATAHITSGDLTLDFNGTLTDPLNFDGVKGDVALSTPTSAPVFALGGLSGTHPALPLSLKGTFSHAGDNWHFTHASGALKDSQINDGTFDLEEGGSGTPDIINTDLTFGHVDLNSLTKAFSSGNSSGQTDLPLVAPAKPDPVLHVKLAAEDVLYNALTFSRLKFNASQTPGKINISTLTLGYLGANLQANGQIEGDGNRSRINASIALSHGDIDRLRRTAGLAPIPVKGSLSIRIIAKATNVSTLNEATRKADLVAAVSMEKGEIAREIVETASMDLRLLVRHAKGTTPITCMLGVLDMHQGIGTIAPLRIRTNAGIIAAKADVDLNRRWLDLVFASRPFSTSFFALDIPVRVSGRFDNPDLSLARWSKRGRGLLADSNELTVLPPALRSFAASNPCARPTK</sequence>
<evidence type="ECO:0000313" key="2">
    <source>
        <dbReference type="Proteomes" id="UP000661006"/>
    </source>
</evidence>
<dbReference type="RefSeq" id="WP_194257586.1">
    <property type="nucleotide sequence ID" value="NZ_JABCQN010000002.1"/>
</dbReference>
<dbReference type="GO" id="GO:0005886">
    <property type="term" value="C:plasma membrane"/>
    <property type="evidence" value="ECO:0007669"/>
    <property type="project" value="TreeGrafter"/>
</dbReference>
<gene>
    <name evidence="1" type="ORF">HKD32_04540</name>
</gene>
<dbReference type="AlphaFoldDB" id="A0A9Q2FJI3"/>
<comment type="caution">
    <text evidence="1">The sequence shown here is derived from an EMBL/GenBank/DDBJ whole genome shotgun (WGS) entry which is preliminary data.</text>
</comment>
<organism evidence="1 2">
    <name type="scientific">Gluconobacter japonicus</name>
    <dbReference type="NCBI Taxonomy" id="376620"/>
    <lineage>
        <taxon>Bacteria</taxon>
        <taxon>Pseudomonadati</taxon>
        <taxon>Pseudomonadota</taxon>
        <taxon>Alphaproteobacteria</taxon>
        <taxon>Acetobacterales</taxon>
        <taxon>Acetobacteraceae</taxon>
        <taxon>Gluconobacter</taxon>
    </lineage>
</organism>
<accession>A0A9Q2FJI3</accession>
<dbReference type="GeneID" id="81473953"/>
<proteinExistence type="predicted"/>
<dbReference type="GO" id="GO:0090313">
    <property type="term" value="P:regulation of protein targeting to membrane"/>
    <property type="evidence" value="ECO:0007669"/>
    <property type="project" value="TreeGrafter"/>
</dbReference>
<evidence type="ECO:0008006" key="3">
    <source>
        <dbReference type="Google" id="ProtNLM"/>
    </source>
</evidence>